<keyword evidence="10" id="KW-1185">Reference proteome</keyword>
<reference evidence="9 10" key="1">
    <citation type="journal article" date="2019" name="Int. J. Syst. Evol. Microbiol.">
        <title>The Global Catalogue of Microorganisms (GCM) 10K type strain sequencing project: providing services to taxonomists for standard genome sequencing and annotation.</title>
        <authorList>
            <consortium name="The Broad Institute Genomics Platform"/>
            <consortium name="The Broad Institute Genome Sequencing Center for Infectious Disease"/>
            <person name="Wu L."/>
            <person name="Ma J."/>
        </authorList>
    </citation>
    <scope>NUCLEOTIDE SEQUENCE [LARGE SCALE GENOMIC DNA]</scope>
    <source>
        <strain evidence="9 10">JCM 10425</strain>
    </source>
</reference>
<evidence type="ECO:0000256" key="7">
    <source>
        <dbReference type="ARBA" id="ARBA00023136"/>
    </source>
</evidence>
<feature type="transmembrane region" description="Helical" evidence="8">
    <location>
        <begin position="217"/>
        <end position="237"/>
    </location>
</feature>
<feature type="transmembrane region" description="Helical" evidence="8">
    <location>
        <begin position="175"/>
        <end position="197"/>
    </location>
</feature>
<gene>
    <name evidence="9" type="ORF">GCM10009539_29580</name>
</gene>
<feature type="transmembrane region" description="Helical" evidence="8">
    <location>
        <begin position="334"/>
        <end position="352"/>
    </location>
</feature>
<feature type="transmembrane region" description="Helical" evidence="8">
    <location>
        <begin position="116"/>
        <end position="137"/>
    </location>
</feature>
<keyword evidence="7 8" id="KW-0472">Membrane</keyword>
<dbReference type="InterPro" id="IPR000522">
    <property type="entry name" value="ABC_transptr_permease_BtuC"/>
</dbReference>
<feature type="transmembrane region" description="Helical" evidence="8">
    <location>
        <begin position="270"/>
        <end position="295"/>
    </location>
</feature>
<evidence type="ECO:0000313" key="9">
    <source>
        <dbReference type="EMBL" id="GAA0242252.1"/>
    </source>
</evidence>
<dbReference type="RefSeq" id="WP_344649380.1">
    <property type="nucleotide sequence ID" value="NZ_BAAAGX010000010.1"/>
</dbReference>
<dbReference type="Proteomes" id="UP001500967">
    <property type="component" value="Unassembled WGS sequence"/>
</dbReference>
<comment type="caution">
    <text evidence="9">The sequence shown here is derived from an EMBL/GenBank/DDBJ whole genome shotgun (WGS) entry which is preliminary data.</text>
</comment>
<comment type="subcellular location">
    <subcellularLocation>
        <location evidence="1">Cell membrane</location>
        <topology evidence="1">Multi-pass membrane protein</topology>
    </subcellularLocation>
</comment>
<sequence>MTTTPTRADATARRSGGPPFASPRRFAALLGGLASALLVVVVLAVAVGAVPIAPGTVLEVVAHHLGRSGGVPDPVDDRIIWTARLPRAVLAVVVGAGLAVSGAVIQAVVRNPLGDPYLIGVVPGAGLGAVSVIVLGASATAGLSLSAAAFAGALVAFAATFLLGRQHGHWPPARLVLAGVAVGYLVSAVTYFLQTIATPNQVTRVLFWSLGSVSGARWEQLPLPAAVVLAATAGLLSQGRRLNALATGVEMAGALGIAVGRFQFGLMLVVALMTGTLVAVSGGILFVGLVVPHVARLLVGADHRRMLPCAVLLGAVFLPLADLLARTVRAPVELPIGIVTAALGAPFFLWLLRRGTR</sequence>
<feature type="transmembrane region" description="Helical" evidence="8">
    <location>
        <begin position="143"/>
        <end position="163"/>
    </location>
</feature>
<evidence type="ECO:0000256" key="1">
    <source>
        <dbReference type="ARBA" id="ARBA00004651"/>
    </source>
</evidence>
<feature type="transmembrane region" description="Helical" evidence="8">
    <location>
        <begin position="307"/>
        <end position="328"/>
    </location>
</feature>
<evidence type="ECO:0000256" key="6">
    <source>
        <dbReference type="ARBA" id="ARBA00022989"/>
    </source>
</evidence>
<evidence type="ECO:0000256" key="4">
    <source>
        <dbReference type="ARBA" id="ARBA00022475"/>
    </source>
</evidence>
<accession>A0ABN0U8L6</accession>
<dbReference type="Pfam" id="PF01032">
    <property type="entry name" value="FecCD"/>
    <property type="match status" value="1"/>
</dbReference>
<keyword evidence="4" id="KW-1003">Cell membrane</keyword>
<keyword evidence="5 8" id="KW-0812">Transmembrane</keyword>
<feature type="transmembrane region" description="Helical" evidence="8">
    <location>
        <begin position="26"/>
        <end position="50"/>
    </location>
</feature>
<keyword evidence="6 8" id="KW-1133">Transmembrane helix</keyword>
<evidence type="ECO:0000256" key="2">
    <source>
        <dbReference type="ARBA" id="ARBA00007935"/>
    </source>
</evidence>
<dbReference type="SUPFAM" id="SSF81345">
    <property type="entry name" value="ABC transporter involved in vitamin B12 uptake, BtuC"/>
    <property type="match status" value="1"/>
</dbReference>
<evidence type="ECO:0000256" key="5">
    <source>
        <dbReference type="ARBA" id="ARBA00022692"/>
    </source>
</evidence>
<feature type="transmembrane region" description="Helical" evidence="8">
    <location>
        <begin position="88"/>
        <end position="109"/>
    </location>
</feature>
<organism evidence="9 10">
    <name type="scientific">Cryptosporangium japonicum</name>
    <dbReference type="NCBI Taxonomy" id="80872"/>
    <lineage>
        <taxon>Bacteria</taxon>
        <taxon>Bacillati</taxon>
        <taxon>Actinomycetota</taxon>
        <taxon>Actinomycetes</taxon>
        <taxon>Cryptosporangiales</taxon>
        <taxon>Cryptosporangiaceae</taxon>
        <taxon>Cryptosporangium</taxon>
    </lineage>
</organism>
<evidence type="ECO:0000313" key="10">
    <source>
        <dbReference type="Proteomes" id="UP001500967"/>
    </source>
</evidence>
<dbReference type="Gene3D" id="1.10.3470.10">
    <property type="entry name" value="ABC transporter involved in vitamin B12 uptake, BtuC"/>
    <property type="match status" value="1"/>
</dbReference>
<proteinExistence type="inferred from homology"/>
<dbReference type="PANTHER" id="PTHR30472:SF67">
    <property type="entry name" value="PERMEASE OF ABC TRANSPORTER-RELATED"/>
    <property type="match status" value="1"/>
</dbReference>
<comment type="similarity">
    <text evidence="2">Belongs to the binding-protein-dependent transport system permease family. FecCD subfamily.</text>
</comment>
<dbReference type="CDD" id="cd06550">
    <property type="entry name" value="TM_ABC_iron-siderophores_like"/>
    <property type="match status" value="1"/>
</dbReference>
<feature type="transmembrane region" description="Helical" evidence="8">
    <location>
        <begin position="244"/>
        <end position="264"/>
    </location>
</feature>
<protein>
    <submittedName>
        <fullName evidence="9">Iron ABC transporter permease</fullName>
    </submittedName>
</protein>
<evidence type="ECO:0000256" key="8">
    <source>
        <dbReference type="SAM" id="Phobius"/>
    </source>
</evidence>
<dbReference type="EMBL" id="BAAAGX010000010">
    <property type="protein sequence ID" value="GAA0242252.1"/>
    <property type="molecule type" value="Genomic_DNA"/>
</dbReference>
<dbReference type="PANTHER" id="PTHR30472">
    <property type="entry name" value="FERRIC ENTEROBACTIN TRANSPORT SYSTEM PERMEASE PROTEIN"/>
    <property type="match status" value="1"/>
</dbReference>
<dbReference type="InterPro" id="IPR037294">
    <property type="entry name" value="ABC_BtuC-like"/>
</dbReference>
<keyword evidence="3" id="KW-0813">Transport</keyword>
<name>A0ABN0U8L6_9ACTN</name>
<evidence type="ECO:0000256" key="3">
    <source>
        <dbReference type="ARBA" id="ARBA00022448"/>
    </source>
</evidence>